<reference evidence="1" key="1">
    <citation type="journal article" date="2022" name="bioRxiv">
        <title>Population genetic analysis of Ophidiomyces ophidiicola, the causative agent of snake fungal disease, indicates recent introductions to the USA.</title>
        <authorList>
            <person name="Ladner J.T."/>
            <person name="Palmer J.M."/>
            <person name="Ettinger C.L."/>
            <person name="Stajich J.E."/>
            <person name="Farrell T.M."/>
            <person name="Glorioso B.M."/>
            <person name="Lawson B."/>
            <person name="Price S.J."/>
            <person name="Stengle A.G."/>
            <person name="Grear D.A."/>
            <person name="Lorch J.M."/>
        </authorList>
    </citation>
    <scope>NUCLEOTIDE SEQUENCE</scope>
    <source>
        <strain evidence="1">NWHC 24266-5</strain>
    </source>
</reference>
<proteinExistence type="predicted"/>
<protein>
    <submittedName>
        <fullName evidence="1">Phosphatidylinositol 4,5-bisphosphate-binding protein</fullName>
    </submittedName>
</protein>
<name>A0ACB8UVT6_9EURO</name>
<gene>
    <name evidence="1" type="primary">SLM2</name>
    <name evidence="1" type="ORF">LOY88_003655</name>
</gene>
<accession>A0ACB8UVT6</accession>
<organism evidence="1">
    <name type="scientific">Ophidiomyces ophidiicola</name>
    <dbReference type="NCBI Taxonomy" id="1387563"/>
    <lineage>
        <taxon>Eukaryota</taxon>
        <taxon>Fungi</taxon>
        <taxon>Dikarya</taxon>
        <taxon>Ascomycota</taxon>
        <taxon>Pezizomycotina</taxon>
        <taxon>Eurotiomycetes</taxon>
        <taxon>Eurotiomycetidae</taxon>
        <taxon>Onygenales</taxon>
        <taxon>Onygenaceae</taxon>
        <taxon>Ophidiomyces</taxon>
    </lineage>
</organism>
<sequence length="856" mass="93979">MAAATRPRTPSQDVFNPAPITSHLHGATRGYGSRPNSFVATNSIQPTDFQVRMGPDDTAPMPHQSRFHEELGGRDSVFMDSHLIDDIPHNESEVSFSQTALPARSSTLKKKASLSKKGSLRRGGSKRSSRAGSVRSLKLGEKEKYGVGEDDINSAFYIPIPTKGSPTDVLASRIQAWRKVLKDLIAVFRDIQKSYEQRAKILLSTSNAMSNLQWPSTFLQSDGIGEATNILKSYHKQALLECNKAKDVQYGIVVLLINLRDDLQNKIKEIKNLAGDFKNSVDKEMEGTRKAVRNLHEALGLVDTDPAATSGKGDPFIIKLGVEKQLSKQLIEENYLHRAYLNLENSGRELESIVVGEIQKSFNAYASILKRDADSAYDAIERFREGPLSMPQDREWNTFISQNDQMIDSSIPMRNVRNITYPGIDHPAAAEIRAGMLERKSKYLKSYTPGWYVLSSTHLHEFKSADRIRSQTPVMSLYLPEQKLGSHSQPESSSHKFMLKGRQTGSLHRGHAWVFRAESHDTMLAWYEDIKNLTEKTGEARNAFVRRHVRSVSGISYRAASISSDGVLEEDEADAMPFSSEQMVSTRGVSMDEPRWRAHPGGTFPSQVQLNRTSQIPESISESSSRDPDSSHQAGTNMVDQQHQHQPHGLSDPPETSTNAVQINTRTNSVRSRTSKKSSRLYDEWLANGALPAGLHHRSSLNRKSTTPTPQLSRNGTRIRSIAASTGAPIIVPDITPSPTTNHRGPSALDPGPDLALSPSSTQPTSLNTKTNPSLTTTTSMGAPSSVAPAGQAPVSNGAGVLGPAFADLRDVDGMAERRGDADDVSAVQRPMLPPARTSTVSDLKVPGQYPITNNT</sequence>
<dbReference type="EMBL" id="JALBCA010000049">
    <property type="protein sequence ID" value="KAI2386333.1"/>
    <property type="molecule type" value="Genomic_DNA"/>
</dbReference>
<evidence type="ECO:0000313" key="1">
    <source>
        <dbReference type="EMBL" id="KAI2386333.1"/>
    </source>
</evidence>
<comment type="caution">
    <text evidence="1">The sequence shown here is derived from an EMBL/GenBank/DDBJ whole genome shotgun (WGS) entry which is preliminary data.</text>
</comment>